<evidence type="ECO:0000313" key="1">
    <source>
        <dbReference type="EMBL" id="QKW54226.1"/>
    </source>
</evidence>
<evidence type="ECO:0000313" key="2">
    <source>
        <dbReference type="Proteomes" id="UP000509303"/>
    </source>
</evidence>
<dbReference type="AlphaFoldDB" id="A0A7H8NIQ8"/>
<organism evidence="1 2">
    <name type="scientific">Streptomyces buecherae</name>
    <dbReference type="NCBI Taxonomy" id="2763006"/>
    <lineage>
        <taxon>Bacteria</taxon>
        <taxon>Bacillati</taxon>
        <taxon>Actinomycetota</taxon>
        <taxon>Actinomycetes</taxon>
        <taxon>Kitasatosporales</taxon>
        <taxon>Streptomycetaceae</taxon>
        <taxon>Streptomyces</taxon>
    </lineage>
</organism>
<sequence>MTVSVADIEVRLGRPVEPEQKPRVEAFIQDASALIADYCGSGYREDAPGIRAVLCSEVIRWLAVQPGIVSERVGDVEVQFGSSASAQQLSPAARTSLKRYRRKLTSISLTRGPDEVLQ</sequence>
<name>A0A7H8NIQ8_9ACTN</name>
<keyword evidence="2" id="KW-1185">Reference proteome</keyword>
<proteinExistence type="predicted"/>
<dbReference type="EMBL" id="CP054929">
    <property type="protein sequence ID" value="QKW54226.1"/>
    <property type="molecule type" value="Genomic_DNA"/>
</dbReference>
<gene>
    <name evidence="1" type="ORF">HUT08_04135</name>
</gene>
<reference evidence="1 2" key="1">
    <citation type="submission" date="2020-06" db="EMBL/GenBank/DDBJ databases">
        <title>Genome mining for natural products.</title>
        <authorList>
            <person name="Zhang B."/>
            <person name="Shi J."/>
            <person name="Ge H."/>
        </authorList>
    </citation>
    <scope>NUCLEOTIDE SEQUENCE [LARGE SCALE GENOMIC DNA]</scope>
    <source>
        <strain evidence="1 2">NA00687</strain>
    </source>
</reference>
<evidence type="ECO:0008006" key="3">
    <source>
        <dbReference type="Google" id="ProtNLM"/>
    </source>
</evidence>
<accession>A0A7H8NIQ8</accession>
<dbReference type="Proteomes" id="UP000509303">
    <property type="component" value="Chromosome"/>
</dbReference>
<protein>
    <recommendedName>
        <fullName evidence="3">Phage gp6-like head-tail connector protein</fullName>
    </recommendedName>
</protein>